<keyword evidence="4 14" id="KW-0378">Hydrolase</keyword>
<evidence type="ECO:0000256" key="11">
    <source>
        <dbReference type="ARBA" id="ARBA00034617"/>
    </source>
</evidence>
<dbReference type="Pfam" id="PF00580">
    <property type="entry name" value="UvrD-helicase"/>
    <property type="match status" value="1"/>
</dbReference>
<dbReference type="AlphaFoldDB" id="A0A1G1L193"/>
<keyword evidence="8" id="KW-0238">DNA-binding</keyword>
<evidence type="ECO:0000256" key="3">
    <source>
        <dbReference type="ARBA" id="ARBA00022763"/>
    </source>
</evidence>
<keyword evidence="9" id="KW-0234">DNA repair</keyword>
<evidence type="ECO:0000256" key="12">
    <source>
        <dbReference type="ARBA" id="ARBA00034808"/>
    </source>
</evidence>
<keyword evidence="5 14" id="KW-0347">Helicase</keyword>
<dbReference type="GO" id="GO:0033202">
    <property type="term" value="C:DNA helicase complex"/>
    <property type="evidence" value="ECO:0007669"/>
    <property type="project" value="TreeGrafter"/>
</dbReference>
<dbReference type="SUPFAM" id="SSF52980">
    <property type="entry name" value="Restriction endonuclease-like"/>
    <property type="match status" value="1"/>
</dbReference>
<reference evidence="18 19" key="1">
    <citation type="journal article" date="2016" name="Nat. Commun.">
        <title>Thousands of microbial genomes shed light on interconnected biogeochemical processes in an aquifer system.</title>
        <authorList>
            <person name="Anantharaman K."/>
            <person name="Brown C.T."/>
            <person name="Hug L.A."/>
            <person name="Sharon I."/>
            <person name="Castelle C.J."/>
            <person name="Probst A.J."/>
            <person name="Thomas B.C."/>
            <person name="Singh A."/>
            <person name="Wilkins M.J."/>
            <person name="Karaoz U."/>
            <person name="Brodie E.L."/>
            <person name="Williams K.H."/>
            <person name="Hubbard S.S."/>
            <person name="Banfield J.F."/>
        </authorList>
    </citation>
    <scope>NUCLEOTIDE SEQUENCE [LARGE SCALE GENOMIC DNA]</scope>
</reference>
<dbReference type="GO" id="GO:0004527">
    <property type="term" value="F:exonuclease activity"/>
    <property type="evidence" value="ECO:0007669"/>
    <property type="project" value="UniProtKB-KW"/>
</dbReference>
<feature type="domain" description="UvrD-like helicase ATP-binding" evidence="16">
    <location>
        <begin position="2"/>
        <end position="397"/>
    </location>
</feature>
<dbReference type="InterPro" id="IPR014016">
    <property type="entry name" value="UvrD-like_ATP-bd"/>
</dbReference>
<evidence type="ECO:0000313" key="19">
    <source>
        <dbReference type="Proteomes" id="UP000178187"/>
    </source>
</evidence>
<feature type="region of interest" description="Disordered" evidence="15">
    <location>
        <begin position="1046"/>
        <end position="1080"/>
    </location>
</feature>
<dbReference type="InterPro" id="IPR014017">
    <property type="entry name" value="DNA_helicase_UvrD-like_C"/>
</dbReference>
<dbReference type="PANTHER" id="PTHR11070">
    <property type="entry name" value="UVRD / RECB / PCRA DNA HELICASE FAMILY MEMBER"/>
    <property type="match status" value="1"/>
</dbReference>
<dbReference type="PROSITE" id="PS51198">
    <property type="entry name" value="UVRD_HELICASE_ATP_BIND"/>
    <property type="match status" value="1"/>
</dbReference>
<evidence type="ECO:0000256" key="2">
    <source>
        <dbReference type="ARBA" id="ARBA00022741"/>
    </source>
</evidence>
<evidence type="ECO:0000256" key="13">
    <source>
        <dbReference type="ARBA" id="ARBA00048988"/>
    </source>
</evidence>
<keyword evidence="10" id="KW-0413">Isomerase</keyword>
<dbReference type="InterPro" id="IPR038726">
    <property type="entry name" value="PDDEXK_AddAB-type"/>
</dbReference>
<comment type="catalytic activity">
    <reaction evidence="11">
        <text>Couples ATP hydrolysis with the unwinding of duplex DNA by translocating in the 3'-5' direction.</text>
        <dbReference type="EC" id="5.6.2.4"/>
    </reaction>
</comment>
<comment type="caution">
    <text evidence="18">The sequence shown here is derived from an EMBL/GenBank/DDBJ whole genome shotgun (WGS) entry which is preliminary data.</text>
</comment>
<evidence type="ECO:0000256" key="9">
    <source>
        <dbReference type="ARBA" id="ARBA00023204"/>
    </source>
</evidence>
<evidence type="ECO:0000256" key="8">
    <source>
        <dbReference type="ARBA" id="ARBA00023125"/>
    </source>
</evidence>
<comment type="catalytic activity">
    <reaction evidence="13">
        <text>ATP + H2O = ADP + phosphate + H(+)</text>
        <dbReference type="Rhea" id="RHEA:13065"/>
        <dbReference type="ChEBI" id="CHEBI:15377"/>
        <dbReference type="ChEBI" id="CHEBI:15378"/>
        <dbReference type="ChEBI" id="CHEBI:30616"/>
        <dbReference type="ChEBI" id="CHEBI:43474"/>
        <dbReference type="ChEBI" id="CHEBI:456216"/>
        <dbReference type="EC" id="5.6.2.4"/>
    </reaction>
</comment>
<dbReference type="Gene3D" id="1.10.486.10">
    <property type="entry name" value="PCRA, domain 4"/>
    <property type="match status" value="1"/>
</dbReference>
<evidence type="ECO:0000256" key="1">
    <source>
        <dbReference type="ARBA" id="ARBA00022722"/>
    </source>
</evidence>
<dbReference type="Gene3D" id="3.90.320.10">
    <property type="match status" value="1"/>
</dbReference>
<evidence type="ECO:0000259" key="16">
    <source>
        <dbReference type="PROSITE" id="PS51198"/>
    </source>
</evidence>
<evidence type="ECO:0000256" key="6">
    <source>
        <dbReference type="ARBA" id="ARBA00022839"/>
    </source>
</evidence>
<evidence type="ECO:0000256" key="7">
    <source>
        <dbReference type="ARBA" id="ARBA00022840"/>
    </source>
</evidence>
<dbReference type="GO" id="GO:0003677">
    <property type="term" value="F:DNA binding"/>
    <property type="evidence" value="ECO:0007669"/>
    <property type="project" value="UniProtKB-KW"/>
</dbReference>
<protein>
    <recommendedName>
        <fullName evidence="12">DNA 3'-5' helicase</fullName>
        <ecNumber evidence="12">5.6.2.4</ecNumber>
    </recommendedName>
</protein>
<evidence type="ECO:0000256" key="10">
    <source>
        <dbReference type="ARBA" id="ARBA00023235"/>
    </source>
</evidence>
<keyword evidence="2 14" id="KW-0547">Nucleotide-binding</keyword>
<dbReference type="EC" id="5.6.2.4" evidence="12"/>
<keyword evidence="7 14" id="KW-0067">ATP-binding</keyword>
<dbReference type="InterPro" id="IPR027417">
    <property type="entry name" value="P-loop_NTPase"/>
</dbReference>
<dbReference type="PANTHER" id="PTHR11070:SF48">
    <property type="entry name" value="ATP-DEPENDENT HELICASE_NUCLEASE SUBUNIT A"/>
    <property type="match status" value="1"/>
</dbReference>
<evidence type="ECO:0000259" key="17">
    <source>
        <dbReference type="PROSITE" id="PS51217"/>
    </source>
</evidence>
<evidence type="ECO:0000256" key="4">
    <source>
        <dbReference type="ARBA" id="ARBA00022801"/>
    </source>
</evidence>
<dbReference type="CDD" id="cd17932">
    <property type="entry name" value="DEXQc_UvrD"/>
    <property type="match status" value="1"/>
</dbReference>
<keyword evidence="6" id="KW-0269">Exonuclease</keyword>
<dbReference type="Gene3D" id="3.40.50.300">
    <property type="entry name" value="P-loop containing nucleotide triphosphate hydrolases"/>
    <property type="match status" value="4"/>
</dbReference>
<dbReference type="Pfam" id="PF12705">
    <property type="entry name" value="PDDEXK_1"/>
    <property type="match status" value="1"/>
</dbReference>
<keyword evidence="3" id="KW-0227">DNA damage</keyword>
<dbReference type="Proteomes" id="UP000178187">
    <property type="component" value="Unassembled WGS sequence"/>
</dbReference>
<dbReference type="EMBL" id="MHFR01000021">
    <property type="protein sequence ID" value="OGW98912.1"/>
    <property type="molecule type" value="Genomic_DNA"/>
</dbReference>
<dbReference type="GO" id="GO:0043138">
    <property type="term" value="F:3'-5' DNA helicase activity"/>
    <property type="evidence" value="ECO:0007669"/>
    <property type="project" value="UniProtKB-EC"/>
</dbReference>
<accession>A0A1G1L193</accession>
<evidence type="ECO:0000256" key="15">
    <source>
        <dbReference type="SAM" id="MobiDB-lite"/>
    </source>
</evidence>
<sequence length="1146" mass="131504">MSKLTKTQKETVETVDRSVCVSAGAGTGKTRVLVERFIYLIREKLARPNEILAITFTERAANEMKSRIATALREEGLEEARRELENAYIGTIHAFCARILREHPIEAGIDPAFRVLEQEEASILKETALDVVIESRFEEPESFNLLHIYSESNIRDSIQEVAEKIRTSGISLGDVALTQSLEFEKLLKEKTLSALKPVSAIKGKESISAEAEKAIPTEVSTWKDLEKLKMLTKKFDQRGKPNETILNVRKLLEDWIGLAAERLCGKVREAFLSLAIQFETEYQKLKRERASLDFNDLELEAVRLLSGSEPKNEACRNLYKNHFKFVMVDEFQDTSPLQDRLITVVSKPDNLFIVGDWKQSIYGFRGAKPALFLEKERIFSEENSGKRISLVENFRSRKELLEDINPFFAGLFGGGAKRQFEPLVPASEFPEKKMASIEFMPVEYGEGESVVEARMREARLLAEHIQVLVESGQYQYQDFAMLFRVATDIFYYEYELRNLGIPYYVVAGRGFYHQPEVRDLTCFLEVLENPHLDIPLAAILRSPLIQVTDDTLFWLAHASKRVNPNIPLYRAVLQSREIKEISKRDQAKLETFRTFFLDLLSQKEKWLVSETLQLILAETRYDRYVLSLPQGKRHFANIRKLIELAREVENREAVHLGDFVRYVKGLGTQEVRESEAQVEALEGNVVKLMTIHKSKGLEFKAVFLPDLSRKGENKRNSFLVDPDSGLGFKAFNEETREYEDTLTYRWIKEKISQAEREEAKRLLYVGVTRAKDHLVLSGVLRVRKKAAEENKASDKTNWFDWIQEAWGEKTIQVPPEKKSRGKKKPRPVALAENSKIRQTLETASPLKVEEPEQVSQILEALKPVILARFERIDLPVSAYALFEHDKAEYRRHYELGAFPALTLPLSQEERAGVRGDEVGFEKIEEWEEVPTEESTNAADFGTVIHRIFEYLVTYPKKARENSQTIVDRNVRGLDPETVEETRALTQKFLESKTFQDIQNARGRYAEIPFVLRLRYGVIQGTLDLLYQTEKGDWIILDYKTTDMEGHEQSELLPPCGGGQRRGGDSSHPHPGFPPSRGKELPTHAERYRSQMLLYMLACSELLNITVSKARLYFVRTDQIFDFEVGGSELKSLRVKFEAVQKEILAL</sequence>
<feature type="domain" description="UvrD-like helicase C-terminal" evidence="17">
    <location>
        <begin position="398"/>
        <end position="696"/>
    </location>
</feature>
<gene>
    <name evidence="18" type="ORF">A3G33_00525</name>
</gene>
<dbReference type="SUPFAM" id="SSF52540">
    <property type="entry name" value="P-loop containing nucleoside triphosphate hydrolases"/>
    <property type="match status" value="1"/>
</dbReference>
<dbReference type="InterPro" id="IPR011604">
    <property type="entry name" value="PDDEXK-like_dom_sf"/>
</dbReference>
<feature type="binding site" evidence="14">
    <location>
        <begin position="23"/>
        <end position="30"/>
    </location>
    <ligand>
        <name>ATP</name>
        <dbReference type="ChEBI" id="CHEBI:30616"/>
    </ligand>
</feature>
<dbReference type="GO" id="GO:0000725">
    <property type="term" value="P:recombinational repair"/>
    <property type="evidence" value="ECO:0007669"/>
    <property type="project" value="TreeGrafter"/>
</dbReference>
<name>A0A1G1L193_9BACT</name>
<proteinExistence type="predicted"/>
<dbReference type="Pfam" id="PF13361">
    <property type="entry name" value="UvrD_C"/>
    <property type="match status" value="1"/>
</dbReference>
<evidence type="ECO:0000256" key="14">
    <source>
        <dbReference type="PROSITE-ProRule" id="PRU00560"/>
    </source>
</evidence>
<keyword evidence="1" id="KW-0540">Nuclease</keyword>
<dbReference type="InterPro" id="IPR000212">
    <property type="entry name" value="DNA_helicase_UvrD/REP"/>
</dbReference>
<dbReference type="PROSITE" id="PS51217">
    <property type="entry name" value="UVRD_HELICASE_CTER"/>
    <property type="match status" value="1"/>
</dbReference>
<dbReference type="GO" id="GO:0005524">
    <property type="term" value="F:ATP binding"/>
    <property type="evidence" value="ECO:0007669"/>
    <property type="project" value="UniProtKB-UniRule"/>
</dbReference>
<dbReference type="GO" id="GO:0005829">
    <property type="term" value="C:cytosol"/>
    <property type="evidence" value="ECO:0007669"/>
    <property type="project" value="TreeGrafter"/>
</dbReference>
<evidence type="ECO:0000256" key="5">
    <source>
        <dbReference type="ARBA" id="ARBA00022806"/>
    </source>
</evidence>
<evidence type="ECO:0000313" key="18">
    <source>
        <dbReference type="EMBL" id="OGW98912.1"/>
    </source>
</evidence>
<organism evidence="18 19">
    <name type="scientific">Candidatus Danuiimicrobium aquiferis</name>
    <dbReference type="NCBI Taxonomy" id="1801832"/>
    <lineage>
        <taxon>Bacteria</taxon>
        <taxon>Pseudomonadati</taxon>
        <taxon>Candidatus Omnitrophota</taxon>
        <taxon>Candidatus Danuiimicrobium</taxon>
    </lineage>
</organism>
<dbReference type="InterPro" id="IPR011335">
    <property type="entry name" value="Restrct_endonuc-II-like"/>
</dbReference>